<dbReference type="Proteomes" id="UP000800094">
    <property type="component" value="Unassembled WGS sequence"/>
</dbReference>
<comment type="similarity">
    <text evidence="1">Belongs to the helicase family.</text>
</comment>
<keyword evidence="1" id="KW-0234">DNA repair</keyword>
<feature type="region of interest" description="Disordered" evidence="2">
    <location>
        <begin position="1"/>
        <end position="27"/>
    </location>
</feature>
<proteinExistence type="inferred from homology"/>
<keyword evidence="1" id="KW-0378">Hydrolase</keyword>
<evidence type="ECO:0000256" key="2">
    <source>
        <dbReference type="SAM" id="MobiDB-lite"/>
    </source>
</evidence>
<dbReference type="InterPro" id="IPR027417">
    <property type="entry name" value="P-loop_NTPase"/>
</dbReference>
<dbReference type="OrthoDB" id="432234at2759"/>
<sequence length="270" mass="29636">MDFPSPCGSGPRPRYSVEQQSPTPYHPFSMIRKTYRQATDPNASPGRRCSGRIYNAAIHEDPAGRKKLELELLDPEDVDLEELVPVDWIPSNWDPEGSEPLKILCAGGKVMVIDPIEPARLGSKRTHARSQSPSPDKRQKTEGRPPKRKEAPDGTQHAPFEIESSPEPAPRKASKRARTDHRCPTPPAPSRHPVKSGVAPVDVEPELCDEQRRVVELILQGHNVFYTGSAGCGKSTVLRAFVKELKAQGKKVRITAPTNIAALNIGGITT</sequence>
<dbReference type="GO" id="GO:0006310">
    <property type="term" value="P:DNA recombination"/>
    <property type="evidence" value="ECO:0007669"/>
    <property type="project" value="UniProtKB-KW"/>
</dbReference>
<keyword evidence="1" id="KW-0233">DNA recombination</keyword>
<dbReference type="GeneID" id="54577801"/>
<reference evidence="4" key="1">
    <citation type="journal article" date="2020" name="Stud. Mycol.">
        <title>101 Dothideomycetes genomes: a test case for predicting lifestyles and emergence of pathogens.</title>
        <authorList>
            <person name="Haridas S."/>
            <person name="Albert R."/>
            <person name="Binder M."/>
            <person name="Bloem J."/>
            <person name="Labutti K."/>
            <person name="Salamov A."/>
            <person name="Andreopoulos B."/>
            <person name="Baker S."/>
            <person name="Barry K."/>
            <person name="Bills G."/>
            <person name="Bluhm B."/>
            <person name="Cannon C."/>
            <person name="Castanera R."/>
            <person name="Culley D."/>
            <person name="Daum C."/>
            <person name="Ezra D."/>
            <person name="Gonzalez J."/>
            <person name="Henrissat B."/>
            <person name="Kuo A."/>
            <person name="Liang C."/>
            <person name="Lipzen A."/>
            <person name="Lutzoni F."/>
            <person name="Magnuson J."/>
            <person name="Mondo S."/>
            <person name="Nolan M."/>
            <person name="Ohm R."/>
            <person name="Pangilinan J."/>
            <person name="Park H.-J."/>
            <person name="Ramirez L."/>
            <person name="Alfaro M."/>
            <person name="Sun H."/>
            <person name="Tritt A."/>
            <person name="Yoshinaga Y."/>
            <person name="Zwiers L.-H."/>
            <person name="Turgeon B."/>
            <person name="Goodwin S."/>
            <person name="Spatafora J."/>
            <person name="Crous P."/>
            <person name="Grigoriev I."/>
        </authorList>
    </citation>
    <scope>NUCLEOTIDE SEQUENCE</scope>
    <source>
        <strain evidence="4">CBS 122368</strain>
    </source>
</reference>
<gene>
    <name evidence="4" type="ORF">BU26DRAFT_44171</name>
</gene>
<dbReference type="EMBL" id="ML987189">
    <property type="protein sequence ID" value="KAF2257452.1"/>
    <property type="molecule type" value="Genomic_DNA"/>
</dbReference>
<keyword evidence="1" id="KW-0227">DNA damage</keyword>
<dbReference type="Gene3D" id="3.40.50.300">
    <property type="entry name" value="P-loop containing nucleotide triphosphate hydrolases"/>
    <property type="match status" value="1"/>
</dbReference>
<evidence type="ECO:0000313" key="4">
    <source>
        <dbReference type="EMBL" id="KAF2257452.1"/>
    </source>
</evidence>
<dbReference type="InterPro" id="IPR051055">
    <property type="entry name" value="PIF1_helicase"/>
</dbReference>
<protein>
    <recommendedName>
        <fullName evidence="1">ATP-dependent DNA helicase</fullName>
        <ecNumber evidence="1">5.6.2.3</ecNumber>
    </recommendedName>
</protein>
<dbReference type="InterPro" id="IPR010285">
    <property type="entry name" value="DNA_helicase_pif1-like_DEAD"/>
</dbReference>
<dbReference type="Pfam" id="PF05970">
    <property type="entry name" value="PIF1"/>
    <property type="match status" value="1"/>
</dbReference>
<keyword evidence="1" id="KW-0347">Helicase</keyword>
<dbReference type="GO" id="GO:0016787">
    <property type="term" value="F:hydrolase activity"/>
    <property type="evidence" value="ECO:0007669"/>
    <property type="project" value="UniProtKB-KW"/>
</dbReference>
<dbReference type="GO" id="GO:0000723">
    <property type="term" value="P:telomere maintenance"/>
    <property type="evidence" value="ECO:0007669"/>
    <property type="project" value="InterPro"/>
</dbReference>
<feature type="domain" description="DNA helicase Pif1-like DEAD-box helicase" evidence="3">
    <location>
        <begin position="207"/>
        <end position="269"/>
    </location>
</feature>
<comment type="catalytic activity">
    <reaction evidence="1">
        <text>ATP + H2O = ADP + phosphate + H(+)</text>
        <dbReference type="Rhea" id="RHEA:13065"/>
        <dbReference type="ChEBI" id="CHEBI:15377"/>
        <dbReference type="ChEBI" id="CHEBI:15378"/>
        <dbReference type="ChEBI" id="CHEBI:30616"/>
        <dbReference type="ChEBI" id="CHEBI:43474"/>
        <dbReference type="ChEBI" id="CHEBI:456216"/>
        <dbReference type="EC" id="5.6.2.3"/>
    </reaction>
</comment>
<comment type="cofactor">
    <cofactor evidence="1">
        <name>Mg(2+)</name>
        <dbReference type="ChEBI" id="CHEBI:18420"/>
    </cofactor>
</comment>
<dbReference type="PANTHER" id="PTHR47642">
    <property type="entry name" value="ATP-DEPENDENT DNA HELICASE"/>
    <property type="match status" value="1"/>
</dbReference>
<dbReference type="RefSeq" id="XP_033692456.1">
    <property type="nucleotide sequence ID" value="XM_033824471.1"/>
</dbReference>
<feature type="region of interest" description="Disordered" evidence="2">
    <location>
        <begin position="118"/>
        <end position="198"/>
    </location>
</feature>
<dbReference type="AlphaFoldDB" id="A0A6A6J5E9"/>
<feature type="compositionally biased region" description="Basic and acidic residues" evidence="2">
    <location>
        <begin position="135"/>
        <end position="152"/>
    </location>
</feature>
<keyword evidence="1" id="KW-0547">Nucleotide-binding</keyword>
<evidence type="ECO:0000313" key="5">
    <source>
        <dbReference type="Proteomes" id="UP000800094"/>
    </source>
</evidence>
<keyword evidence="5" id="KW-1185">Reference proteome</keyword>
<dbReference type="GO" id="GO:0043139">
    <property type="term" value="F:5'-3' DNA helicase activity"/>
    <property type="evidence" value="ECO:0007669"/>
    <property type="project" value="UniProtKB-EC"/>
</dbReference>
<keyword evidence="1" id="KW-0067">ATP-binding</keyword>
<accession>A0A6A6J5E9</accession>
<evidence type="ECO:0000256" key="1">
    <source>
        <dbReference type="RuleBase" id="RU363044"/>
    </source>
</evidence>
<dbReference type="GO" id="GO:0005524">
    <property type="term" value="F:ATP binding"/>
    <property type="evidence" value="ECO:0007669"/>
    <property type="project" value="UniProtKB-KW"/>
</dbReference>
<name>A0A6A6J5E9_9PLEO</name>
<dbReference type="EC" id="5.6.2.3" evidence="1"/>
<organism evidence="4 5">
    <name type="scientific">Trematosphaeria pertusa</name>
    <dbReference type="NCBI Taxonomy" id="390896"/>
    <lineage>
        <taxon>Eukaryota</taxon>
        <taxon>Fungi</taxon>
        <taxon>Dikarya</taxon>
        <taxon>Ascomycota</taxon>
        <taxon>Pezizomycotina</taxon>
        <taxon>Dothideomycetes</taxon>
        <taxon>Pleosporomycetidae</taxon>
        <taxon>Pleosporales</taxon>
        <taxon>Massarineae</taxon>
        <taxon>Trematosphaeriaceae</taxon>
        <taxon>Trematosphaeria</taxon>
    </lineage>
</organism>
<dbReference type="SUPFAM" id="SSF52540">
    <property type="entry name" value="P-loop containing nucleoside triphosphate hydrolases"/>
    <property type="match status" value="1"/>
</dbReference>
<dbReference type="GO" id="GO:0006281">
    <property type="term" value="P:DNA repair"/>
    <property type="evidence" value="ECO:0007669"/>
    <property type="project" value="UniProtKB-KW"/>
</dbReference>
<evidence type="ECO:0000259" key="3">
    <source>
        <dbReference type="Pfam" id="PF05970"/>
    </source>
</evidence>
<dbReference type="PANTHER" id="PTHR47642:SF5">
    <property type="entry name" value="ATP-DEPENDENT DNA HELICASE"/>
    <property type="match status" value="1"/>
</dbReference>